<sequence length="258" mass="29460">MQRLRVLSYNVHKGFCAANRRFLLEEIRDTIRLVDADLVFLQEVVGENTRHAAELSDWIDESQFEYLADRSWPHYAYGRNAVYPHGHHGNAILSKHHILSSDNIDISHYARSQRGLLHTVIEPGIHLICTHMGLLGWERNRQFQQLVEVVEERLPPEAPLIIAGDFNDWRGKLHGLFQHRLGLKEAITQIDGKPARSFPSQRPLLRLDRIYYRGFNAVTAAALKGAPWNALSDHCALFAELAPQDWQGRQIVGGKVQA</sequence>
<gene>
    <name evidence="2" type="ORF">I6N98_08770</name>
</gene>
<protein>
    <submittedName>
        <fullName evidence="2">Endonuclease/exonuclease/phosphatase family protein</fullName>
    </submittedName>
</protein>
<keyword evidence="3" id="KW-1185">Reference proteome</keyword>
<organism evidence="2 3">
    <name type="scientific">Spongiibacter nanhainus</name>
    <dbReference type="NCBI Taxonomy" id="2794344"/>
    <lineage>
        <taxon>Bacteria</taxon>
        <taxon>Pseudomonadati</taxon>
        <taxon>Pseudomonadota</taxon>
        <taxon>Gammaproteobacteria</taxon>
        <taxon>Cellvibrionales</taxon>
        <taxon>Spongiibacteraceae</taxon>
        <taxon>Spongiibacter</taxon>
    </lineage>
</organism>
<dbReference type="Pfam" id="PF03372">
    <property type="entry name" value="Exo_endo_phos"/>
    <property type="match status" value="1"/>
</dbReference>
<keyword evidence="2" id="KW-0378">Hydrolase</keyword>
<dbReference type="Proteomes" id="UP000596063">
    <property type="component" value="Chromosome"/>
</dbReference>
<dbReference type="PANTHER" id="PTHR14859:SF1">
    <property type="entry name" value="PGAP2-INTERACTING PROTEIN"/>
    <property type="match status" value="1"/>
</dbReference>
<dbReference type="InterPro" id="IPR005135">
    <property type="entry name" value="Endo/exonuclease/phosphatase"/>
</dbReference>
<keyword evidence="2" id="KW-0540">Nuclease</keyword>
<keyword evidence="2" id="KW-0255">Endonuclease</keyword>
<dbReference type="GO" id="GO:0004519">
    <property type="term" value="F:endonuclease activity"/>
    <property type="evidence" value="ECO:0007669"/>
    <property type="project" value="UniProtKB-KW"/>
</dbReference>
<accession>A0A7T4R3Z2</accession>
<keyword evidence="2" id="KW-0269">Exonuclease</keyword>
<dbReference type="EMBL" id="CP066167">
    <property type="protein sequence ID" value="QQD19907.1"/>
    <property type="molecule type" value="Genomic_DNA"/>
</dbReference>
<reference evidence="2 3" key="1">
    <citation type="submission" date="2020-12" db="EMBL/GenBank/DDBJ databases">
        <authorList>
            <person name="Shan Y."/>
        </authorList>
    </citation>
    <scope>NUCLEOTIDE SEQUENCE [LARGE SCALE GENOMIC DNA]</scope>
    <source>
        <strain evidence="3">csc3.9</strain>
    </source>
</reference>
<name>A0A7T4R3Z2_9GAMM</name>
<evidence type="ECO:0000313" key="2">
    <source>
        <dbReference type="EMBL" id="QQD19907.1"/>
    </source>
</evidence>
<evidence type="ECO:0000313" key="3">
    <source>
        <dbReference type="Proteomes" id="UP000596063"/>
    </source>
</evidence>
<dbReference type="PANTHER" id="PTHR14859">
    <property type="entry name" value="CALCOFLUOR WHITE HYPERSENSITIVE PROTEIN PRECURSOR"/>
    <property type="match status" value="1"/>
</dbReference>
<dbReference type="SUPFAM" id="SSF56219">
    <property type="entry name" value="DNase I-like"/>
    <property type="match status" value="1"/>
</dbReference>
<proteinExistence type="predicted"/>
<dbReference type="RefSeq" id="WP_198571391.1">
    <property type="nucleotide sequence ID" value="NZ_CP066167.1"/>
</dbReference>
<dbReference type="InterPro" id="IPR051916">
    <property type="entry name" value="GPI-anchor_lipid_remodeler"/>
</dbReference>
<feature type="domain" description="Endonuclease/exonuclease/phosphatase" evidence="1">
    <location>
        <begin position="7"/>
        <end position="234"/>
    </location>
</feature>
<dbReference type="AlphaFoldDB" id="A0A7T4R3Z2"/>
<dbReference type="InterPro" id="IPR036691">
    <property type="entry name" value="Endo/exonu/phosph_ase_sf"/>
</dbReference>
<dbReference type="GO" id="GO:0004527">
    <property type="term" value="F:exonuclease activity"/>
    <property type="evidence" value="ECO:0007669"/>
    <property type="project" value="UniProtKB-KW"/>
</dbReference>
<evidence type="ECO:0000259" key="1">
    <source>
        <dbReference type="Pfam" id="PF03372"/>
    </source>
</evidence>
<dbReference type="Gene3D" id="3.60.10.10">
    <property type="entry name" value="Endonuclease/exonuclease/phosphatase"/>
    <property type="match status" value="1"/>
</dbReference>
<dbReference type="GO" id="GO:0016020">
    <property type="term" value="C:membrane"/>
    <property type="evidence" value="ECO:0007669"/>
    <property type="project" value="GOC"/>
</dbReference>
<dbReference type="KEGG" id="snan:I6N98_08770"/>
<dbReference type="GO" id="GO:0006506">
    <property type="term" value="P:GPI anchor biosynthetic process"/>
    <property type="evidence" value="ECO:0007669"/>
    <property type="project" value="TreeGrafter"/>
</dbReference>